<evidence type="ECO:0000256" key="2">
    <source>
        <dbReference type="ARBA" id="ARBA00022777"/>
    </source>
</evidence>
<protein>
    <recommendedName>
        <fullName evidence="3">Carbohydrate kinase PfkB domain-containing protein</fullName>
    </recommendedName>
</protein>
<keyword evidence="5" id="KW-1185">Reference proteome</keyword>
<name>A0A5K7SFI8_9BACT</name>
<dbReference type="PANTHER" id="PTHR10584:SF166">
    <property type="entry name" value="RIBOKINASE"/>
    <property type="match status" value="1"/>
</dbReference>
<evidence type="ECO:0000313" key="5">
    <source>
        <dbReference type="Proteomes" id="UP001193389"/>
    </source>
</evidence>
<dbReference type="KEGG" id="anf:AQPE_4427"/>
<dbReference type="AlphaFoldDB" id="A0A5K7SFI8"/>
<dbReference type="SUPFAM" id="SSF53613">
    <property type="entry name" value="Ribokinase-like"/>
    <property type="match status" value="1"/>
</dbReference>
<evidence type="ECO:0000256" key="1">
    <source>
        <dbReference type="ARBA" id="ARBA00022679"/>
    </source>
</evidence>
<dbReference type="EMBL" id="AP018694">
    <property type="protein sequence ID" value="BBE20236.1"/>
    <property type="molecule type" value="Genomic_DNA"/>
</dbReference>
<organism evidence="4 5">
    <name type="scientific">Aquipluma nitroreducens</name>
    <dbReference type="NCBI Taxonomy" id="2010828"/>
    <lineage>
        <taxon>Bacteria</taxon>
        <taxon>Pseudomonadati</taxon>
        <taxon>Bacteroidota</taxon>
        <taxon>Bacteroidia</taxon>
        <taxon>Marinilabiliales</taxon>
        <taxon>Prolixibacteraceae</taxon>
        <taxon>Aquipluma</taxon>
    </lineage>
</organism>
<dbReference type="Pfam" id="PF00294">
    <property type="entry name" value="PfkB"/>
    <property type="match status" value="1"/>
</dbReference>
<dbReference type="GO" id="GO:0016301">
    <property type="term" value="F:kinase activity"/>
    <property type="evidence" value="ECO:0007669"/>
    <property type="project" value="UniProtKB-KW"/>
</dbReference>
<dbReference type="GO" id="GO:0005829">
    <property type="term" value="C:cytosol"/>
    <property type="evidence" value="ECO:0007669"/>
    <property type="project" value="TreeGrafter"/>
</dbReference>
<keyword evidence="2" id="KW-0418">Kinase</keyword>
<keyword evidence="1" id="KW-0808">Transferase</keyword>
<evidence type="ECO:0000313" key="4">
    <source>
        <dbReference type="EMBL" id="BBE20236.1"/>
    </source>
</evidence>
<dbReference type="PANTHER" id="PTHR10584">
    <property type="entry name" value="SUGAR KINASE"/>
    <property type="match status" value="1"/>
</dbReference>
<feature type="domain" description="Carbohydrate kinase PfkB" evidence="3">
    <location>
        <begin position="59"/>
        <end position="319"/>
    </location>
</feature>
<gene>
    <name evidence="4" type="ORF">AQPE_4427</name>
</gene>
<reference evidence="4" key="1">
    <citation type="journal article" date="2020" name="Int. J. Syst. Evol. Microbiol.">
        <title>Aquipluma nitroreducens gen. nov. sp. nov., a novel facultatively anaerobic bacterium isolated from a freshwater lake.</title>
        <authorList>
            <person name="Watanabe M."/>
            <person name="Kojima H."/>
            <person name="Fukui M."/>
        </authorList>
    </citation>
    <scope>NUCLEOTIDE SEQUENCE</scope>
    <source>
        <strain evidence="4">MeG22</strain>
    </source>
</reference>
<dbReference type="InterPro" id="IPR029056">
    <property type="entry name" value="Ribokinase-like"/>
</dbReference>
<dbReference type="InterPro" id="IPR011611">
    <property type="entry name" value="PfkB_dom"/>
</dbReference>
<accession>A0A5K7SFI8</accession>
<sequence>MGTGGIGSGIFFSLEGGHTLGRNESRMGKLEPFGDFCKQHIIMHYIAVLLGAGKTGSFHSFPIGKIGNDDIGYRLRLMMEKAGMDTSHVTVSNNAATLFSVCFQYPDHSGGNITSANSASNLAQSSDIDAYFENYQMVGKEGIVLAAPEVPVATRIRLLEQGRKHKMLTVASVLSTEVEEFERLKGFELTSLLAVNIDEAQCIGEIEGDQPDTDIIVQACTSRLQKANPEMQVLITDGSRGSYCYYKGQTEFTPSLQTTVVSTAGAGDAFLSGTITGLCCGLPLTKGFSSGDLKEFPLQTAVELGTILASFSVTSADTIHEGANAASLGNYIRQSDLSMSETFEKIFT</sequence>
<evidence type="ECO:0000259" key="3">
    <source>
        <dbReference type="Pfam" id="PF00294"/>
    </source>
</evidence>
<dbReference type="Gene3D" id="3.40.1190.20">
    <property type="match status" value="1"/>
</dbReference>
<proteinExistence type="predicted"/>
<dbReference type="Proteomes" id="UP001193389">
    <property type="component" value="Chromosome"/>
</dbReference>